<dbReference type="PANTHER" id="PTHR24189">
    <property type="entry name" value="MYOTROPHIN"/>
    <property type="match status" value="1"/>
</dbReference>
<dbReference type="AlphaFoldDB" id="A0A1P8KEF4"/>
<dbReference type="PROSITE" id="PS50297">
    <property type="entry name" value="ANK_REP_REGION"/>
    <property type="match status" value="3"/>
</dbReference>
<dbReference type="SUPFAM" id="SSF48403">
    <property type="entry name" value="Ankyrin repeat"/>
    <property type="match status" value="1"/>
</dbReference>
<keyword evidence="2 3" id="KW-0040">ANK repeat</keyword>
<dbReference type="PANTHER" id="PTHR24189:SF50">
    <property type="entry name" value="ANKYRIN REPEAT AND SOCS BOX PROTEIN 2"/>
    <property type="match status" value="1"/>
</dbReference>
<name>A0A1P8KEF4_9BURK</name>
<gene>
    <name evidence="5" type="ORF">RS694_18785</name>
</gene>
<evidence type="ECO:0000256" key="4">
    <source>
        <dbReference type="SAM" id="SignalP"/>
    </source>
</evidence>
<keyword evidence="1" id="KW-0677">Repeat</keyword>
<dbReference type="Pfam" id="PF00023">
    <property type="entry name" value="Ank"/>
    <property type="match status" value="1"/>
</dbReference>
<evidence type="ECO:0000256" key="1">
    <source>
        <dbReference type="ARBA" id="ARBA00022737"/>
    </source>
</evidence>
<evidence type="ECO:0000313" key="6">
    <source>
        <dbReference type="Proteomes" id="UP000186110"/>
    </source>
</evidence>
<reference evidence="5 6" key="1">
    <citation type="submission" date="2017-01" db="EMBL/GenBank/DDBJ databases">
        <authorList>
            <person name="Mah S.A."/>
            <person name="Swanson W.J."/>
            <person name="Moy G.W."/>
            <person name="Vacquier V.D."/>
        </authorList>
    </citation>
    <scope>NUCLEOTIDE SEQUENCE [LARGE SCALE GENOMIC DNA]</scope>
    <source>
        <strain evidence="5 6">DSM 22694</strain>
    </source>
</reference>
<dbReference type="STRING" id="1484693.RS694_18785"/>
<dbReference type="RefSeq" id="WP_037246798.1">
    <property type="nucleotide sequence ID" value="NZ_CP019239.1"/>
</dbReference>
<dbReference type="SMR" id="A0A1P8KEF4"/>
<dbReference type="EMBL" id="CP019239">
    <property type="protein sequence ID" value="APW44362.1"/>
    <property type="molecule type" value="Genomic_DNA"/>
</dbReference>
<keyword evidence="6" id="KW-1185">Reference proteome</keyword>
<feature type="repeat" description="ANK" evidence="3">
    <location>
        <begin position="297"/>
        <end position="329"/>
    </location>
</feature>
<feature type="repeat" description="ANK" evidence="3">
    <location>
        <begin position="183"/>
        <end position="215"/>
    </location>
</feature>
<dbReference type="InterPro" id="IPR036770">
    <property type="entry name" value="Ankyrin_rpt-contain_sf"/>
</dbReference>
<dbReference type="Gene3D" id="1.25.40.20">
    <property type="entry name" value="Ankyrin repeat-containing domain"/>
    <property type="match status" value="4"/>
</dbReference>
<evidence type="ECO:0000313" key="5">
    <source>
        <dbReference type="EMBL" id="APW44362.1"/>
    </source>
</evidence>
<dbReference type="InterPro" id="IPR050745">
    <property type="entry name" value="Multifunctional_regulatory"/>
</dbReference>
<dbReference type="PROSITE" id="PS50088">
    <property type="entry name" value="ANK_REPEAT"/>
    <property type="match status" value="5"/>
</dbReference>
<organism evidence="5 6">
    <name type="scientific">Rhodoferax saidenbachensis</name>
    <dbReference type="NCBI Taxonomy" id="1484693"/>
    <lineage>
        <taxon>Bacteria</taxon>
        <taxon>Pseudomonadati</taxon>
        <taxon>Pseudomonadota</taxon>
        <taxon>Betaproteobacteria</taxon>
        <taxon>Burkholderiales</taxon>
        <taxon>Comamonadaceae</taxon>
        <taxon>Rhodoferax</taxon>
    </lineage>
</organism>
<dbReference type="SMART" id="SM00248">
    <property type="entry name" value="ANK"/>
    <property type="match status" value="10"/>
</dbReference>
<sequence>MNKFVFFCMAALITFTLNAQTLGEAVLRGDGEKIRELLQKGEDPNQKNAFGVSLFFSACFAAPKSAIELLLANGGDPAGVSPVNGQTPLMLVIRRFGDSQLVDAFLAKKVNVNISAKDGWTALMDAVNKEDAPLPLVKKLIAAGANVQAKTRNGETALFWVTHPQMVDFLLENGIAVNDLDSEGTSALLFATQYGRMDVMNALIQRGANVNVQNKRGESPLLLALKSEGTSTVGDFGLTTMLLDVGADAKAINASGQTTLMYAVGEGDIGQGRKEVRGFVIKKLLEKGANVNAQTHGGVSALMIASGKGNTNAVRLLMDSGANPNQFDGDGATPLMWAAGSFNMTAFREIAALLLSAGADARHKRMDGKTVFDLLDETSKVELQKLVSQRS</sequence>
<dbReference type="InterPro" id="IPR002110">
    <property type="entry name" value="Ankyrin_rpt"/>
</dbReference>
<evidence type="ECO:0000256" key="2">
    <source>
        <dbReference type="ARBA" id="ARBA00023043"/>
    </source>
</evidence>
<dbReference type="Proteomes" id="UP000186110">
    <property type="component" value="Chromosome"/>
</dbReference>
<proteinExistence type="predicted"/>
<dbReference type="Pfam" id="PF12796">
    <property type="entry name" value="Ank_2"/>
    <property type="match status" value="2"/>
</dbReference>
<feature type="signal peptide" evidence="4">
    <location>
        <begin position="1"/>
        <end position="19"/>
    </location>
</feature>
<accession>A0A1P8KEF4</accession>
<dbReference type="KEGG" id="rsb:RS694_18785"/>
<evidence type="ECO:0000256" key="3">
    <source>
        <dbReference type="PROSITE-ProRule" id="PRU00023"/>
    </source>
</evidence>
<feature type="repeat" description="ANK" evidence="3">
    <location>
        <begin position="118"/>
        <end position="152"/>
    </location>
</feature>
<feature type="chain" id="PRO_5010246270" evidence="4">
    <location>
        <begin position="20"/>
        <end position="391"/>
    </location>
</feature>
<protein>
    <submittedName>
        <fullName evidence="5">Uncharacterized protein</fullName>
    </submittedName>
</protein>
<feature type="repeat" description="ANK" evidence="3">
    <location>
        <begin position="330"/>
        <end position="366"/>
    </location>
</feature>
<keyword evidence="4" id="KW-0732">Signal</keyword>
<feature type="repeat" description="ANK" evidence="3">
    <location>
        <begin position="255"/>
        <end position="296"/>
    </location>
</feature>